<dbReference type="Pfam" id="PF10070">
    <property type="entry name" value="DabA"/>
    <property type="match status" value="1"/>
</dbReference>
<dbReference type="Proteomes" id="UP000281112">
    <property type="component" value="Unassembled WGS sequence"/>
</dbReference>
<feature type="binding site" evidence="6">
    <location>
        <position position="374"/>
    </location>
    <ligand>
        <name>Zn(2+)</name>
        <dbReference type="ChEBI" id="CHEBI:29105"/>
    </ligand>
</feature>
<evidence type="ECO:0000256" key="4">
    <source>
        <dbReference type="ARBA" id="ARBA00022833"/>
    </source>
</evidence>
<dbReference type="PANTHER" id="PTHR38344:SF1">
    <property type="entry name" value="INORGANIC CARBON TRANSPORTER SUBUNIT DABA-RELATED"/>
    <property type="match status" value="1"/>
</dbReference>
<protein>
    <recommendedName>
        <fullName evidence="6">Probable inorganic carbon transporter subunit DabA</fullName>
    </recommendedName>
</protein>
<evidence type="ECO:0000313" key="8">
    <source>
        <dbReference type="Proteomes" id="UP000281112"/>
    </source>
</evidence>
<dbReference type="HAMAP" id="MF_01871">
    <property type="entry name" value="DabA"/>
    <property type="match status" value="1"/>
</dbReference>
<comment type="subunit">
    <text evidence="6">Forms a complex with DabB.</text>
</comment>
<feature type="binding site" evidence="6">
    <location>
        <position position="552"/>
    </location>
    <ligand>
        <name>Zn(2+)</name>
        <dbReference type="ChEBI" id="CHEBI:29105"/>
    </ligand>
</feature>
<dbReference type="GO" id="GO:0008270">
    <property type="term" value="F:zinc ion binding"/>
    <property type="evidence" value="ECO:0007669"/>
    <property type="project" value="UniProtKB-UniRule"/>
</dbReference>
<comment type="subcellular location">
    <subcellularLocation>
        <location evidence="6">Cell membrane</location>
        <topology evidence="6">Peripheral membrane protein</topology>
    </subcellularLocation>
</comment>
<feature type="binding site" evidence="6">
    <location>
        <position position="537"/>
    </location>
    <ligand>
        <name>Zn(2+)</name>
        <dbReference type="ChEBI" id="CHEBI:29105"/>
    </ligand>
</feature>
<keyword evidence="4 6" id="KW-0862">Zinc</keyword>
<comment type="caution">
    <text evidence="7">The sequence shown here is derived from an EMBL/GenBank/DDBJ whole genome shotgun (WGS) entry which is preliminary data.</text>
</comment>
<keyword evidence="5 6" id="KW-0472">Membrane</keyword>
<keyword evidence="3 6" id="KW-0479">Metal-binding</keyword>
<keyword evidence="8" id="KW-1185">Reference proteome</keyword>
<evidence type="ECO:0000256" key="6">
    <source>
        <dbReference type="HAMAP-Rule" id="MF_01871"/>
    </source>
</evidence>
<keyword evidence="2 6" id="KW-1003">Cell membrane</keyword>
<comment type="function">
    <text evidence="6">Part of an energy-coupled inorganic carbon pump.</text>
</comment>
<evidence type="ECO:0000313" key="7">
    <source>
        <dbReference type="EMBL" id="RQW64506.1"/>
    </source>
</evidence>
<evidence type="ECO:0000256" key="2">
    <source>
        <dbReference type="ARBA" id="ARBA00022475"/>
    </source>
</evidence>
<feature type="binding site" evidence="6">
    <location>
        <position position="376"/>
    </location>
    <ligand>
        <name>Zn(2+)</name>
        <dbReference type="ChEBI" id="CHEBI:29105"/>
    </ligand>
</feature>
<organism evidence="7 8">
    <name type="scientific">Vibrio viridaestus</name>
    <dbReference type="NCBI Taxonomy" id="2487322"/>
    <lineage>
        <taxon>Bacteria</taxon>
        <taxon>Pseudomonadati</taxon>
        <taxon>Pseudomonadota</taxon>
        <taxon>Gammaproteobacteria</taxon>
        <taxon>Vibrionales</taxon>
        <taxon>Vibrionaceae</taxon>
        <taxon>Vibrio</taxon>
    </lineage>
</organism>
<dbReference type="InterPro" id="IPR018752">
    <property type="entry name" value="DabA"/>
</dbReference>
<name>A0A3N9U8I0_9VIBR</name>
<proteinExistence type="inferred from homology"/>
<dbReference type="PANTHER" id="PTHR38344">
    <property type="entry name" value="UPF0753 PROTEIN AQ_863"/>
    <property type="match status" value="1"/>
</dbReference>
<evidence type="ECO:0000256" key="1">
    <source>
        <dbReference type="ARBA" id="ARBA00022448"/>
    </source>
</evidence>
<dbReference type="GO" id="GO:0005886">
    <property type="term" value="C:plasma membrane"/>
    <property type="evidence" value="ECO:0007669"/>
    <property type="project" value="UniProtKB-SubCell"/>
</dbReference>
<comment type="similarity">
    <text evidence="6">Belongs to the inorganic carbon transporter (TC 9.A.2) DabA family.</text>
</comment>
<gene>
    <name evidence="6" type="primary">dabA</name>
    <name evidence="7" type="ORF">EES38_00200</name>
</gene>
<keyword evidence="1 6" id="KW-0813">Transport</keyword>
<evidence type="ECO:0000256" key="3">
    <source>
        <dbReference type="ARBA" id="ARBA00022723"/>
    </source>
</evidence>
<comment type="cofactor">
    <cofactor evidence="6">
        <name>Zn(2+)</name>
        <dbReference type="ChEBI" id="CHEBI:29105"/>
    </cofactor>
</comment>
<evidence type="ECO:0000256" key="5">
    <source>
        <dbReference type="ARBA" id="ARBA00023136"/>
    </source>
</evidence>
<dbReference type="AlphaFoldDB" id="A0A3N9U8I0"/>
<accession>A0A3N9U8I0</accession>
<dbReference type="OrthoDB" id="9805101at2"/>
<sequence>MGYTFNTEMVAKRITNQITTRTMARKTRGKIMIQEKIALPYAQLAQRVSSTIAPAWPLDQSVAVNPWWPLRHERVQKALAEQAVITGETGLMNKDYYRQLWKKQIQPIHLAQAVELSGTKLTPKQLEEDIDKDSSLSVRWKTLAMLMDEEIPSAQGHSWAQEIVQQVSQFIALYHQYPERFDSNEKNGEHLYQSWLEVVSRDKGIKTLLGVNLLSYFSALPATISDLFELAGNQWQDVWVDEDGTYAFMRASLHQLSGWAGWQSWLDWQAGLKQQDTVVPHTLGLTAILLAWDTVLMQWLLKKRPETALNIRHVIRNQASNITQMYYMAEKQSEPLWIWQRALELSIQTSWIEQVKAVSKPDQLTRPDTQAIFCIDVRSEPMRRALETKVKGIETLGFAGFFGIPIAYQTRDGSILRPQLPGLLAPNLVAQQTKMQPERWLRLTQLGWQNSLEKPSSNLGMVEAGGLLKLVSLFKRVVLQHGTENPVNRDARPNDQWELKQNQIALSVEQKAELGAGILKAMGISQRLAKNILLTGHGSQTCNNHTSSSLDCGACGGQTGEVNVKVLAHLLNDVDVRKAMKLFDVTVPDDTHFYAAIHNTTTDDITVFDAPADAIWLAEINEASNLARNNRAKQFDTQEAPTQNEVNRFFKQRATNWAQMRPEWGLCNNAGVFIAPRTLTKDIDFSGRAFLHEYHVSQDPEFTQLERIMTAPLLVMNWINLQYYASVTIPEKYGSGNKLLHNVVGGHIGVFEGNGGDLRIGLSTQSVHDGKQYRHQPVRLSTFIQAPKEAIEAIMARHSDVSSLIDNNWLFLYQIDENNQVWQYHKKHWIQK</sequence>
<reference evidence="7 8" key="1">
    <citation type="submission" date="2018-11" db="EMBL/GenBank/DDBJ databases">
        <title>Vibrio LJC006 sp. nov., isolated from seawater during the bloom of the enteromorpha.</title>
        <authorList>
            <person name="Liang J."/>
        </authorList>
    </citation>
    <scope>NUCLEOTIDE SEQUENCE [LARGE SCALE GENOMIC DNA]</scope>
    <source>
        <strain evidence="7 8">LJC006</strain>
    </source>
</reference>
<dbReference type="EMBL" id="RJVQ01000001">
    <property type="protein sequence ID" value="RQW64506.1"/>
    <property type="molecule type" value="Genomic_DNA"/>
</dbReference>